<dbReference type="AlphaFoldDB" id="A0A6A6HQX8"/>
<dbReference type="PANTHER" id="PTHR22696:SF1">
    <property type="entry name" value="E3 UBIQUITIN-PROTEIN LIGASE RNF26"/>
    <property type="match status" value="1"/>
</dbReference>
<protein>
    <submittedName>
        <fullName evidence="3">Ubiquitin-protein ligase-like protein</fullName>
    </submittedName>
</protein>
<dbReference type="GO" id="GO:0016874">
    <property type="term" value="F:ligase activity"/>
    <property type="evidence" value="ECO:0007669"/>
    <property type="project" value="UniProtKB-KW"/>
</dbReference>
<dbReference type="GO" id="GO:0006511">
    <property type="term" value="P:ubiquitin-dependent protein catabolic process"/>
    <property type="evidence" value="ECO:0007669"/>
    <property type="project" value="TreeGrafter"/>
</dbReference>
<feature type="transmembrane region" description="Helical" evidence="2">
    <location>
        <begin position="155"/>
        <end position="176"/>
    </location>
</feature>
<dbReference type="CDD" id="cd16616">
    <property type="entry name" value="mRING-HC-C4C4_Asi1p-like"/>
    <property type="match status" value="1"/>
</dbReference>
<dbReference type="EMBL" id="ML991771">
    <property type="protein sequence ID" value="KAF2239850.1"/>
    <property type="molecule type" value="Genomic_DNA"/>
</dbReference>
<keyword evidence="4" id="KW-1185">Reference proteome</keyword>
<gene>
    <name evidence="3" type="ORF">EV356DRAFT_527711</name>
</gene>
<dbReference type="GO" id="GO:0061630">
    <property type="term" value="F:ubiquitin protein ligase activity"/>
    <property type="evidence" value="ECO:0007669"/>
    <property type="project" value="TreeGrafter"/>
</dbReference>
<feature type="transmembrane region" description="Helical" evidence="2">
    <location>
        <begin position="334"/>
        <end position="354"/>
    </location>
</feature>
<feature type="region of interest" description="Disordered" evidence="1">
    <location>
        <begin position="740"/>
        <end position="775"/>
    </location>
</feature>
<dbReference type="GO" id="GO:0016567">
    <property type="term" value="P:protein ubiquitination"/>
    <property type="evidence" value="ECO:0007669"/>
    <property type="project" value="TreeGrafter"/>
</dbReference>
<dbReference type="Proteomes" id="UP000800092">
    <property type="component" value="Unassembled WGS sequence"/>
</dbReference>
<dbReference type="InterPro" id="IPR013083">
    <property type="entry name" value="Znf_RING/FYVE/PHD"/>
</dbReference>
<evidence type="ECO:0000313" key="4">
    <source>
        <dbReference type="Proteomes" id="UP000800092"/>
    </source>
</evidence>
<keyword evidence="2" id="KW-1133">Transmembrane helix</keyword>
<evidence type="ECO:0000256" key="2">
    <source>
        <dbReference type="SAM" id="Phobius"/>
    </source>
</evidence>
<evidence type="ECO:0000256" key="1">
    <source>
        <dbReference type="SAM" id="MobiDB-lite"/>
    </source>
</evidence>
<keyword evidence="3" id="KW-0436">Ligase</keyword>
<accession>A0A6A6HQX8</accession>
<dbReference type="PANTHER" id="PTHR22696">
    <property type="entry name" value="E3 UBIQUITIN-PROTEIN LIGASE RNF26"/>
    <property type="match status" value="1"/>
</dbReference>
<dbReference type="Gene3D" id="3.30.40.10">
    <property type="entry name" value="Zinc/RING finger domain, C3HC4 (zinc finger)"/>
    <property type="match status" value="1"/>
</dbReference>
<feature type="compositionally biased region" description="Basic and acidic residues" evidence="1">
    <location>
        <begin position="753"/>
        <end position="767"/>
    </location>
</feature>
<feature type="transmembrane region" description="Helical" evidence="2">
    <location>
        <begin position="407"/>
        <end position="433"/>
    </location>
</feature>
<dbReference type="OrthoDB" id="66726at2759"/>
<organism evidence="3 4">
    <name type="scientific">Viridothelium virens</name>
    <name type="common">Speckled blister lichen</name>
    <name type="synonym">Trypethelium virens</name>
    <dbReference type="NCBI Taxonomy" id="1048519"/>
    <lineage>
        <taxon>Eukaryota</taxon>
        <taxon>Fungi</taxon>
        <taxon>Dikarya</taxon>
        <taxon>Ascomycota</taxon>
        <taxon>Pezizomycotina</taxon>
        <taxon>Dothideomycetes</taxon>
        <taxon>Dothideomycetes incertae sedis</taxon>
        <taxon>Trypetheliales</taxon>
        <taxon>Trypetheliaceae</taxon>
        <taxon>Viridothelium</taxon>
    </lineage>
</organism>
<keyword evidence="2" id="KW-0472">Membrane</keyword>
<feature type="transmembrane region" description="Helical" evidence="2">
    <location>
        <begin position="596"/>
        <end position="616"/>
    </location>
</feature>
<name>A0A6A6HQX8_VIRVR</name>
<sequence>MEQIRTAVSNTSFVPSAMDLLLAAPRLAQRAGSFALFTVPERIDNFFGKLRSEGPFIAEATMAELLNASGTITSPETLGKASSSPQPSANATVASKPVTASNPFSFDSVRNLGGMFTYMTSKWALAVFAIAIILNRTQFYASSRTPLRLRWSIRLLLYIIPITVFVNQIESVLQSIKCQTSPDFALLRYHDPRKSVSDELAGTGGFLYYFSSALLFWKDDAACCSAMRMIPTDTNPSGPMTGSLSLLWPLLLSFCVGQFFDTLACALQGRQQMPEVGMTIFEHSLAFAETETLVSSSASLGIMNSPDSGNSQAFSPNILKRSAMIKTWNAPPEVLLIALISCFSHLSSNVLAVLGLRARIRLFNTAFWAFCYMATFTWSLSKVFLMSSNSFAQLGLPGLPTACIVGFIPHLLVILGISICSFIYALAFVVTLLSPPRRASSPLSLRERFALAYDNLQANVHLSLGAPIRINWQEDFYTSLLKIGFSILTSASEAVYLNEGQGIRVGRMSWLEQKRFGEVLQRKALVKRSVESIPPELTDDLIPRAGNKRPRYSAGYARERKARNRKDTNQIPVSATFDNGVGLNQRRGRWTMSFDFIKGIFWLLGGVFANLLHLSLRKIGIQYRPQWMMRLRHGGIQPPNRPQKSATVTNANAVDTYFISQDGERTLLENDRFDMEELMRKRMQDIAAARKLPLMSEESLDDQLYSWWLSGVTCGELDSSGDYVAQSQELEDDLTSVISTETGANSEDEGSDNDDRRATPTRDRPFFDPEVGDSEEPLNAVRLAQLLDPKSPEEAMEARILARHLRSERPLTRSQFQRSVEHDRRQVLLTALPTSVSRLMSQSPSSEEEEFVLEAFILDQRRTKRRASQGGPSVAQGAGSWTTGAAGMGSSGPQCVVCQSSPRTVLVWPCGCLSLCDDCRVGLAMRNFAACVCCRAEVGSYSRLYVP</sequence>
<feature type="region of interest" description="Disordered" evidence="1">
    <location>
        <begin position="863"/>
        <end position="882"/>
    </location>
</feature>
<keyword evidence="2" id="KW-0812">Transmembrane</keyword>
<feature type="transmembrane region" description="Helical" evidence="2">
    <location>
        <begin position="238"/>
        <end position="260"/>
    </location>
</feature>
<feature type="transmembrane region" description="Helical" evidence="2">
    <location>
        <begin position="200"/>
        <end position="217"/>
    </location>
</feature>
<evidence type="ECO:0000313" key="3">
    <source>
        <dbReference type="EMBL" id="KAF2239850.1"/>
    </source>
</evidence>
<reference evidence="3" key="1">
    <citation type="journal article" date="2020" name="Stud. Mycol.">
        <title>101 Dothideomycetes genomes: a test case for predicting lifestyles and emergence of pathogens.</title>
        <authorList>
            <person name="Haridas S."/>
            <person name="Albert R."/>
            <person name="Binder M."/>
            <person name="Bloem J."/>
            <person name="Labutti K."/>
            <person name="Salamov A."/>
            <person name="Andreopoulos B."/>
            <person name="Baker S."/>
            <person name="Barry K."/>
            <person name="Bills G."/>
            <person name="Bluhm B."/>
            <person name="Cannon C."/>
            <person name="Castanera R."/>
            <person name="Culley D."/>
            <person name="Daum C."/>
            <person name="Ezra D."/>
            <person name="Gonzalez J."/>
            <person name="Henrissat B."/>
            <person name="Kuo A."/>
            <person name="Liang C."/>
            <person name="Lipzen A."/>
            <person name="Lutzoni F."/>
            <person name="Magnuson J."/>
            <person name="Mondo S."/>
            <person name="Nolan M."/>
            <person name="Ohm R."/>
            <person name="Pangilinan J."/>
            <person name="Park H.-J."/>
            <person name="Ramirez L."/>
            <person name="Alfaro M."/>
            <person name="Sun H."/>
            <person name="Tritt A."/>
            <person name="Yoshinaga Y."/>
            <person name="Zwiers L.-H."/>
            <person name="Turgeon B."/>
            <person name="Goodwin S."/>
            <person name="Spatafora J."/>
            <person name="Crous P."/>
            <person name="Grigoriev I."/>
        </authorList>
    </citation>
    <scope>NUCLEOTIDE SEQUENCE</scope>
    <source>
        <strain evidence="3">Tuck. ex Michener</strain>
    </source>
</reference>
<feature type="transmembrane region" description="Helical" evidence="2">
    <location>
        <begin position="366"/>
        <end position="387"/>
    </location>
</feature>
<proteinExistence type="predicted"/>
<feature type="transmembrane region" description="Helical" evidence="2">
    <location>
        <begin position="115"/>
        <end position="134"/>
    </location>
</feature>
<dbReference type="Pfam" id="PF13920">
    <property type="entry name" value="zf-C3HC4_3"/>
    <property type="match status" value="1"/>
</dbReference>